<protein>
    <submittedName>
        <fullName evidence="1">Uncharacterized protein</fullName>
    </submittedName>
</protein>
<evidence type="ECO:0000313" key="2">
    <source>
        <dbReference type="Proteomes" id="UP000012589"/>
    </source>
</evidence>
<comment type="caution">
    <text evidence="1">The sequence shown here is derived from an EMBL/GenBank/DDBJ whole genome shotgun (WGS) entry which is preliminary data.</text>
</comment>
<proteinExistence type="predicted"/>
<dbReference type="HOGENOM" id="CLU_101702_0_0_9"/>
<dbReference type="EMBL" id="AQFT01000082">
    <property type="protein sequence ID" value="EMZ26218.1"/>
    <property type="molecule type" value="Genomic_DNA"/>
</dbReference>
<reference evidence="1 2" key="1">
    <citation type="journal article" date="2014" name="Genome Announc.">
        <title>Draft genome sequences of the altered schaedler flora, a defined bacterial community from gnotobiotic mice.</title>
        <authorList>
            <person name="Wannemuehler M.J."/>
            <person name="Overstreet A.M."/>
            <person name="Ward D.V."/>
            <person name="Phillips G.J."/>
        </authorList>
    </citation>
    <scope>NUCLEOTIDE SEQUENCE [LARGE SCALE GENOMIC DNA]</scope>
    <source>
        <strain evidence="1 2">ASF492</strain>
    </source>
</reference>
<dbReference type="Pfam" id="PF12995">
    <property type="entry name" value="DUF3879"/>
    <property type="match status" value="1"/>
</dbReference>
<organism evidence="1 2">
    <name type="scientific">Eubacterium plexicaudatum ASF492</name>
    <dbReference type="NCBI Taxonomy" id="1235802"/>
    <lineage>
        <taxon>Bacteria</taxon>
        <taxon>Bacillati</taxon>
        <taxon>Bacillota</taxon>
        <taxon>Clostridia</taxon>
        <taxon>Eubacteriales</taxon>
        <taxon>Eubacteriaceae</taxon>
        <taxon>Eubacterium</taxon>
    </lineage>
</organism>
<dbReference type="PATRIC" id="fig|1235802.3.peg.2721"/>
<dbReference type="InterPro" id="IPR024540">
    <property type="entry name" value="DUF3879"/>
</dbReference>
<keyword evidence="2" id="KW-1185">Reference proteome</keyword>
<dbReference type="eggNOG" id="ENOG502Z7WS">
    <property type="taxonomic scope" value="Bacteria"/>
</dbReference>
<accession>N2AI99</accession>
<evidence type="ECO:0000313" key="1">
    <source>
        <dbReference type="EMBL" id="EMZ26218.1"/>
    </source>
</evidence>
<dbReference type="OrthoDB" id="1937363at2"/>
<sequence length="237" mass="26367">MPNITNYSPLIQSMFGGKRTSWGTESTLPGVFQFSQLNSSSIQSQLKAAGIDTDSKRYKAVIEQMKKTGCTGNMFTNVQAIKNLIKNYNSRGEFVDSDGLTGLIVTDETVDNYKKIIDIPESSKDKMFEAVRDSFLHRNGMGDGKGDTEIFTDMYRQMKSDDRLSAGYTLRQYRSAYVQTFKSAIKGVDPTWDYGKVVPSDAINSITRESVESQLTQSGNTFVKRSSVSSSTLDIQV</sequence>
<dbReference type="Proteomes" id="UP000012589">
    <property type="component" value="Unassembled WGS sequence"/>
</dbReference>
<gene>
    <name evidence="1" type="ORF">C823_02573</name>
</gene>
<name>N2AI99_9FIRM</name>
<dbReference type="AlphaFoldDB" id="N2AI99"/>